<dbReference type="EMBL" id="JH992999">
    <property type="protein sequence ID" value="EKX45468.1"/>
    <property type="molecule type" value="Genomic_DNA"/>
</dbReference>
<gene>
    <name evidence="11" type="ORF">GUITHDRAFT_108732</name>
</gene>
<dbReference type="AlphaFoldDB" id="L1JA98"/>
<dbReference type="PaxDb" id="55529-EKX45468"/>
<keyword evidence="4" id="KW-0460">Magnesium</keyword>
<dbReference type="GO" id="GO:0015095">
    <property type="term" value="F:magnesium ion transmembrane transporter activity"/>
    <property type="evidence" value="ECO:0007669"/>
    <property type="project" value="TreeGrafter"/>
</dbReference>
<keyword evidence="3 10" id="KW-0812">Transmembrane</keyword>
<feature type="transmembrane region" description="Helical" evidence="10">
    <location>
        <begin position="418"/>
        <end position="439"/>
    </location>
</feature>
<keyword evidence="5" id="KW-0809">Transit peptide</keyword>
<name>L1JA98_GUITC</name>
<sequence length="500" mass="56461">MHSRHIRGNMELRRPLLHSQDEQQEEYSPGRRRSDGVALSQVDEGRFSVFRAAVSSSSCWSAGERMLFPALARWGSDAMRRIEKDAESISSSDNLEGAFSMQTFVVNPFRTMLHTFTPQVPAHVFLCDSFFSHRLKPGISNLVTCLPMKICEISQDGRMVEREDLNQFGLLAEYFVGMKVETGLRKILFPNVDLQGKPWHGGSKKTTHFFRESSCMSDQFLRMRDLRPLQTLSTAAVIVKEGAIVVGLDPLRAVIMERAAYVVVPEGDEGLLQQLRSEILRRKEESQQDFQLVVMDALVDTVLQSYIDQIQLHIYSSAMIQLSMKKRIEKVDGVYAALESVHDSGAAGGEEEPERPEPQEGDFMYKKMQVEGRLDGYMVELLNLRFNLRKILKEIHDSKMLVQLKLSYSQNKLLRAEVAFQMALAWLSAGVFVSAVFGMNLHNGLEWMQTNGTRLVPTSQQGAGEGTWVWLEVVVGTTLGVLLGMVATSLALFHYEVFIR</sequence>
<evidence type="ECO:0000256" key="6">
    <source>
        <dbReference type="ARBA" id="ARBA00022989"/>
    </source>
</evidence>
<dbReference type="Proteomes" id="UP000011087">
    <property type="component" value="Unassembled WGS sequence"/>
</dbReference>
<keyword evidence="6 10" id="KW-1133">Transmembrane helix</keyword>
<reference evidence="13" key="2">
    <citation type="submission" date="2012-11" db="EMBL/GenBank/DDBJ databases">
        <authorList>
            <person name="Kuo A."/>
            <person name="Curtis B.A."/>
            <person name="Tanifuji G."/>
            <person name="Burki F."/>
            <person name="Gruber A."/>
            <person name="Irimia M."/>
            <person name="Maruyama S."/>
            <person name="Arias M.C."/>
            <person name="Ball S.G."/>
            <person name="Gile G.H."/>
            <person name="Hirakawa Y."/>
            <person name="Hopkins J.F."/>
            <person name="Rensing S.A."/>
            <person name="Schmutz J."/>
            <person name="Symeonidi A."/>
            <person name="Elias M."/>
            <person name="Eveleigh R.J."/>
            <person name="Herman E.K."/>
            <person name="Klute M.J."/>
            <person name="Nakayama T."/>
            <person name="Obornik M."/>
            <person name="Reyes-Prieto A."/>
            <person name="Armbrust E.V."/>
            <person name="Aves S.J."/>
            <person name="Beiko R.G."/>
            <person name="Coutinho P."/>
            <person name="Dacks J.B."/>
            <person name="Durnford D.G."/>
            <person name="Fast N.M."/>
            <person name="Green B.R."/>
            <person name="Grisdale C."/>
            <person name="Hempe F."/>
            <person name="Henrissat B."/>
            <person name="Hoppner M.P."/>
            <person name="Ishida K.-I."/>
            <person name="Kim E."/>
            <person name="Koreny L."/>
            <person name="Kroth P.G."/>
            <person name="Liu Y."/>
            <person name="Malik S.-B."/>
            <person name="Maier U.G."/>
            <person name="McRose D."/>
            <person name="Mock T."/>
            <person name="Neilson J.A."/>
            <person name="Onodera N.T."/>
            <person name="Poole A.M."/>
            <person name="Pritham E.J."/>
            <person name="Richards T.A."/>
            <person name="Rocap G."/>
            <person name="Roy S.W."/>
            <person name="Sarai C."/>
            <person name="Schaack S."/>
            <person name="Shirato S."/>
            <person name="Slamovits C.H."/>
            <person name="Spencer D.F."/>
            <person name="Suzuki S."/>
            <person name="Worden A.Z."/>
            <person name="Zauner S."/>
            <person name="Barry K."/>
            <person name="Bell C."/>
            <person name="Bharti A.K."/>
            <person name="Crow J.A."/>
            <person name="Grimwood J."/>
            <person name="Kramer R."/>
            <person name="Lindquist E."/>
            <person name="Lucas S."/>
            <person name="Salamov A."/>
            <person name="McFadden G.I."/>
            <person name="Lane C.E."/>
            <person name="Keeling P.J."/>
            <person name="Gray M.W."/>
            <person name="Grigoriev I.V."/>
            <person name="Archibald J.M."/>
        </authorList>
    </citation>
    <scope>NUCLEOTIDE SEQUENCE</scope>
    <source>
        <strain evidence="13">CCMP2712</strain>
    </source>
</reference>
<dbReference type="OrthoDB" id="10251508at2759"/>
<evidence type="ECO:0000256" key="5">
    <source>
        <dbReference type="ARBA" id="ARBA00022946"/>
    </source>
</evidence>
<keyword evidence="7" id="KW-0406">Ion transport</keyword>
<accession>L1JA98</accession>
<evidence type="ECO:0000256" key="9">
    <source>
        <dbReference type="SAM" id="MobiDB-lite"/>
    </source>
</evidence>
<reference evidence="11 13" key="1">
    <citation type="journal article" date="2012" name="Nature">
        <title>Algal genomes reveal evolutionary mosaicism and the fate of nucleomorphs.</title>
        <authorList>
            <consortium name="DOE Joint Genome Institute"/>
            <person name="Curtis B.A."/>
            <person name="Tanifuji G."/>
            <person name="Burki F."/>
            <person name="Gruber A."/>
            <person name="Irimia M."/>
            <person name="Maruyama S."/>
            <person name="Arias M.C."/>
            <person name="Ball S.G."/>
            <person name="Gile G.H."/>
            <person name="Hirakawa Y."/>
            <person name="Hopkins J.F."/>
            <person name="Kuo A."/>
            <person name="Rensing S.A."/>
            <person name="Schmutz J."/>
            <person name="Symeonidi A."/>
            <person name="Elias M."/>
            <person name="Eveleigh R.J."/>
            <person name="Herman E.K."/>
            <person name="Klute M.J."/>
            <person name="Nakayama T."/>
            <person name="Obornik M."/>
            <person name="Reyes-Prieto A."/>
            <person name="Armbrust E.V."/>
            <person name="Aves S.J."/>
            <person name="Beiko R.G."/>
            <person name="Coutinho P."/>
            <person name="Dacks J.B."/>
            <person name="Durnford D.G."/>
            <person name="Fast N.M."/>
            <person name="Green B.R."/>
            <person name="Grisdale C.J."/>
            <person name="Hempel F."/>
            <person name="Henrissat B."/>
            <person name="Hoppner M.P."/>
            <person name="Ishida K."/>
            <person name="Kim E."/>
            <person name="Koreny L."/>
            <person name="Kroth P.G."/>
            <person name="Liu Y."/>
            <person name="Malik S.B."/>
            <person name="Maier U.G."/>
            <person name="McRose D."/>
            <person name="Mock T."/>
            <person name="Neilson J.A."/>
            <person name="Onodera N.T."/>
            <person name="Poole A.M."/>
            <person name="Pritham E.J."/>
            <person name="Richards T.A."/>
            <person name="Rocap G."/>
            <person name="Roy S.W."/>
            <person name="Sarai C."/>
            <person name="Schaack S."/>
            <person name="Shirato S."/>
            <person name="Slamovits C.H."/>
            <person name="Spencer D.F."/>
            <person name="Suzuki S."/>
            <person name="Worden A.Z."/>
            <person name="Zauner S."/>
            <person name="Barry K."/>
            <person name="Bell C."/>
            <person name="Bharti A.K."/>
            <person name="Crow J.A."/>
            <person name="Grimwood J."/>
            <person name="Kramer R."/>
            <person name="Lindquist E."/>
            <person name="Lucas S."/>
            <person name="Salamov A."/>
            <person name="McFadden G.I."/>
            <person name="Lane C.E."/>
            <person name="Keeling P.J."/>
            <person name="Gray M.W."/>
            <person name="Grigoriev I.V."/>
            <person name="Archibald J.M."/>
        </authorList>
    </citation>
    <scope>NUCLEOTIDE SEQUENCE</scope>
    <source>
        <strain evidence="11 13">CCMP2712</strain>
    </source>
</reference>
<dbReference type="KEGG" id="gtt:GUITHDRAFT_108732"/>
<proteinExistence type="predicted"/>
<dbReference type="GeneID" id="17302183"/>
<evidence type="ECO:0000313" key="13">
    <source>
        <dbReference type="Proteomes" id="UP000011087"/>
    </source>
</evidence>
<dbReference type="InterPro" id="IPR039204">
    <property type="entry name" value="MRS2-like"/>
</dbReference>
<organism evidence="11">
    <name type="scientific">Guillardia theta (strain CCMP2712)</name>
    <name type="common">Cryptophyte</name>
    <dbReference type="NCBI Taxonomy" id="905079"/>
    <lineage>
        <taxon>Eukaryota</taxon>
        <taxon>Cryptophyceae</taxon>
        <taxon>Pyrenomonadales</taxon>
        <taxon>Geminigeraceae</taxon>
        <taxon>Guillardia</taxon>
    </lineage>
</organism>
<dbReference type="RefSeq" id="XP_005832448.1">
    <property type="nucleotide sequence ID" value="XM_005832391.1"/>
</dbReference>
<keyword evidence="13" id="KW-1185">Reference proteome</keyword>
<evidence type="ECO:0000256" key="2">
    <source>
        <dbReference type="ARBA" id="ARBA00022448"/>
    </source>
</evidence>
<keyword evidence="8 10" id="KW-0472">Membrane</keyword>
<evidence type="ECO:0000313" key="11">
    <source>
        <dbReference type="EMBL" id="EKX45468.1"/>
    </source>
</evidence>
<dbReference type="GO" id="GO:0016020">
    <property type="term" value="C:membrane"/>
    <property type="evidence" value="ECO:0007669"/>
    <property type="project" value="UniProtKB-SubCell"/>
</dbReference>
<keyword evidence="2" id="KW-0813">Transport</keyword>
<comment type="subcellular location">
    <subcellularLocation>
        <location evidence="1">Membrane</location>
        <topology evidence="1">Multi-pass membrane protein</topology>
    </subcellularLocation>
</comment>
<protein>
    <recommendedName>
        <fullName evidence="14">Magnesium transporter</fullName>
    </recommendedName>
</protein>
<reference evidence="12" key="3">
    <citation type="submission" date="2016-03" db="UniProtKB">
        <authorList>
            <consortium name="EnsemblProtists"/>
        </authorList>
    </citation>
    <scope>IDENTIFICATION</scope>
</reference>
<evidence type="ECO:0008006" key="14">
    <source>
        <dbReference type="Google" id="ProtNLM"/>
    </source>
</evidence>
<evidence type="ECO:0000256" key="1">
    <source>
        <dbReference type="ARBA" id="ARBA00004141"/>
    </source>
</evidence>
<evidence type="ECO:0000256" key="4">
    <source>
        <dbReference type="ARBA" id="ARBA00022842"/>
    </source>
</evidence>
<feature type="region of interest" description="Disordered" evidence="9">
    <location>
        <begin position="1"/>
        <end position="36"/>
    </location>
</feature>
<evidence type="ECO:0000256" key="3">
    <source>
        <dbReference type="ARBA" id="ARBA00022692"/>
    </source>
</evidence>
<dbReference type="HOGENOM" id="CLU_545704_0_0_1"/>
<evidence type="ECO:0000256" key="10">
    <source>
        <dbReference type="SAM" id="Phobius"/>
    </source>
</evidence>
<dbReference type="PANTHER" id="PTHR13890">
    <property type="entry name" value="RNA SPLICING PROTEIN MRS2, MITOCHONDRIAL"/>
    <property type="match status" value="1"/>
</dbReference>
<dbReference type="PANTHER" id="PTHR13890:SF0">
    <property type="entry name" value="MAGNESIUM TRANSPORTER MRS2 HOMOLOG, MITOCHONDRIAL"/>
    <property type="match status" value="1"/>
</dbReference>
<dbReference type="Gene3D" id="2.40.128.330">
    <property type="match status" value="1"/>
</dbReference>
<feature type="transmembrane region" description="Helical" evidence="10">
    <location>
        <begin position="468"/>
        <end position="493"/>
    </location>
</feature>
<evidence type="ECO:0000256" key="7">
    <source>
        <dbReference type="ARBA" id="ARBA00023065"/>
    </source>
</evidence>
<evidence type="ECO:0000313" key="12">
    <source>
        <dbReference type="EnsemblProtists" id="EKX45468"/>
    </source>
</evidence>
<dbReference type="EnsemblProtists" id="EKX45468">
    <property type="protein sequence ID" value="EKX45468"/>
    <property type="gene ID" value="GUITHDRAFT_108732"/>
</dbReference>
<evidence type="ECO:0000256" key="8">
    <source>
        <dbReference type="ARBA" id="ARBA00023136"/>
    </source>
</evidence>